<feature type="compositionally biased region" description="Low complexity" evidence="5">
    <location>
        <begin position="242"/>
        <end position="257"/>
    </location>
</feature>
<evidence type="ECO:0000256" key="3">
    <source>
        <dbReference type="ARBA" id="ARBA00023170"/>
    </source>
</evidence>
<accession>A0A182IXF1</accession>
<proteinExistence type="predicted"/>
<dbReference type="VEuPathDB" id="VectorBase:AATE007344"/>
<name>A0A182IXF1_ANOAO</name>
<dbReference type="STRING" id="41427.A0A182IXF1"/>
<dbReference type="GO" id="GO:0005886">
    <property type="term" value="C:plasma membrane"/>
    <property type="evidence" value="ECO:0007669"/>
    <property type="project" value="TreeGrafter"/>
</dbReference>
<protein>
    <submittedName>
        <fullName evidence="6">Uncharacterized protein</fullName>
    </submittedName>
</protein>
<organism evidence="6">
    <name type="scientific">Anopheles atroparvus</name>
    <name type="common">European mosquito</name>
    <dbReference type="NCBI Taxonomy" id="41427"/>
    <lineage>
        <taxon>Eukaryota</taxon>
        <taxon>Metazoa</taxon>
        <taxon>Ecdysozoa</taxon>
        <taxon>Arthropoda</taxon>
        <taxon>Hexapoda</taxon>
        <taxon>Insecta</taxon>
        <taxon>Pterygota</taxon>
        <taxon>Neoptera</taxon>
        <taxon>Endopterygota</taxon>
        <taxon>Diptera</taxon>
        <taxon>Nematocera</taxon>
        <taxon>Culicoidea</taxon>
        <taxon>Culicidae</taxon>
        <taxon>Anophelinae</taxon>
        <taxon>Anopheles</taxon>
    </lineage>
</organism>
<dbReference type="CDD" id="cd00637">
    <property type="entry name" value="7tm_classA_rhodopsin-like"/>
    <property type="match status" value="1"/>
</dbReference>
<keyword evidence="3" id="KW-0675">Receptor</keyword>
<dbReference type="PANTHER" id="PTHR24238:SF69">
    <property type="entry name" value="G-PROTEIN COUPLED RECEPTOR 165"/>
    <property type="match status" value="1"/>
</dbReference>
<dbReference type="Gene3D" id="1.20.1070.10">
    <property type="entry name" value="Rhodopsin 7-helix transmembrane proteins"/>
    <property type="match status" value="1"/>
</dbReference>
<comment type="subcellular location">
    <subcellularLocation>
        <location evidence="1">Membrane</location>
        <topology evidence="1">Multi-pass membrane protein</topology>
    </subcellularLocation>
</comment>
<dbReference type="GO" id="GO:0008188">
    <property type="term" value="F:neuropeptide receptor activity"/>
    <property type="evidence" value="ECO:0007669"/>
    <property type="project" value="TreeGrafter"/>
</dbReference>
<evidence type="ECO:0000256" key="1">
    <source>
        <dbReference type="ARBA" id="ARBA00004141"/>
    </source>
</evidence>
<dbReference type="PANTHER" id="PTHR24238">
    <property type="entry name" value="G-PROTEIN COUPLED RECEPTOR"/>
    <property type="match status" value="1"/>
</dbReference>
<keyword evidence="4" id="KW-0807">Transducer</keyword>
<dbReference type="AlphaFoldDB" id="A0A182IXF1"/>
<sequence>MITLGMLSAATDGFSKEAALETSEAEKAGDIPLHVAMLSHLLIAWDRKRWLTDPLKVRLPAFVCSCASWLAGLVIALPYPIYTTFLDLEPYLPGFAGVGICAVNLVDDMQEYMRGLFVIITGISRKKLEMDDIEPRKDLLVLALCWRYWPTTTSWQPTKNGNHLRHLEAWKTTEANEWWSLANHRKYCAPMSLLGYLYIRTSRELRPPDGPLSIMMFEARAEARSRQIRLSSGGRQAGGSRGTAADPATTASTTLGGSSRTYDLYDAEADVNREKRTQRHLGAMASTQVLCVCPLMILRDETCFGGLESTGTCW</sequence>
<feature type="region of interest" description="Disordered" evidence="5">
    <location>
        <begin position="230"/>
        <end position="257"/>
    </location>
</feature>
<evidence type="ECO:0000313" key="6">
    <source>
        <dbReference type="EnsemblMetazoa" id="AATE007344-PA.1"/>
    </source>
</evidence>
<evidence type="ECO:0000256" key="2">
    <source>
        <dbReference type="ARBA" id="ARBA00023040"/>
    </source>
</evidence>
<keyword evidence="2" id="KW-0297">G-protein coupled receptor</keyword>
<dbReference type="EnsemblMetazoa" id="AATE007344-RA">
    <property type="protein sequence ID" value="AATE007344-PA.1"/>
    <property type="gene ID" value="AATE007344"/>
</dbReference>
<evidence type="ECO:0000256" key="4">
    <source>
        <dbReference type="ARBA" id="ARBA00023224"/>
    </source>
</evidence>
<evidence type="ECO:0000256" key="5">
    <source>
        <dbReference type="SAM" id="MobiDB-lite"/>
    </source>
</evidence>
<reference evidence="6" key="1">
    <citation type="submission" date="2022-08" db="UniProtKB">
        <authorList>
            <consortium name="EnsemblMetazoa"/>
        </authorList>
    </citation>
    <scope>IDENTIFICATION</scope>
    <source>
        <strain evidence="6">EBRO</strain>
    </source>
</reference>